<protein>
    <submittedName>
        <fullName evidence="2">ABC transporter substrate-binding protein</fullName>
    </submittedName>
</protein>
<evidence type="ECO:0000313" key="2">
    <source>
        <dbReference type="EMBL" id="MDY7220417.1"/>
    </source>
</evidence>
<reference evidence="2 3" key="1">
    <citation type="submission" date="2023-12" db="EMBL/GenBank/DDBJ databases">
        <title>Denitrificimonas halotolerans sp. nov.,a novel species isolated from landfill leachate.</title>
        <authorList>
            <person name="Wang S."/>
        </authorList>
    </citation>
    <scope>NUCLEOTIDE SEQUENCE [LARGE SCALE GENOMIC DNA]</scope>
    <source>
        <strain evidence="2 3">JX-1</strain>
    </source>
</reference>
<feature type="signal peptide" evidence="1">
    <location>
        <begin position="1"/>
        <end position="22"/>
    </location>
</feature>
<dbReference type="RefSeq" id="WP_321554501.1">
    <property type="nucleotide sequence ID" value="NZ_JAXIVU010000029.1"/>
</dbReference>
<dbReference type="EMBL" id="JAXIVU010000029">
    <property type="protein sequence ID" value="MDY7220417.1"/>
    <property type="molecule type" value="Genomic_DNA"/>
</dbReference>
<keyword evidence="3" id="KW-1185">Reference proteome</keyword>
<dbReference type="Proteomes" id="UP001294570">
    <property type="component" value="Unassembled WGS sequence"/>
</dbReference>
<organism evidence="2 3">
    <name type="scientific">Denitrificimonas halotolerans</name>
    <dbReference type="NCBI Taxonomy" id="3098930"/>
    <lineage>
        <taxon>Bacteria</taxon>
        <taxon>Pseudomonadati</taxon>
        <taxon>Pseudomonadota</taxon>
        <taxon>Gammaproteobacteria</taxon>
        <taxon>Pseudomonadales</taxon>
        <taxon>Pseudomonadaceae</taxon>
        <taxon>Denitrificimonas</taxon>
    </lineage>
</organism>
<gene>
    <name evidence="2" type="ORF">TOI97_12675</name>
</gene>
<dbReference type="Gene3D" id="3.10.450.710">
    <property type="entry name" value="Tgt2/MlaC"/>
    <property type="match status" value="1"/>
</dbReference>
<accession>A0ABU5GTV9</accession>
<name>A0ABU5GTV9_9GAMM</name>
<dbReference type="Pfam" id="PF05494">
    <property type="entry name" value="MlaC"/>
    <property type="match status" value="1"/>
</dbReference>
<comment type="caution">
    <text evidence="2">The sequence shown here is derived from an EMBL/GenBank/DDBJ whole genome shotgun (WGS) entry which is preliminary data.</text>
</comment>
<keyword evidence="1" id="KW-0732">Signal</keyword>
<evidence type="ECO:0000256" key="1">
    <source>
        <dbReference type="SAM" id="SignalP"/>
    </source>
</evidence>
<dbReference type="InterPro" id="IPR042245">
    <property type="entry name" value="Tgt2/MlaC_sf"/>
</dbReference>
<proteinExistence type="predicted"/>
<dbReference type="PANTHER" id="PTHR36573:SF1">
    <property type="entry name" value="INTERMEMBRANE PHOSPHOLIPID TRANSPORT SYSTEM BINDING PROTEIN MLAC"/>
    <property type="match status" value="1"/>
</dbReference>
<sequence>MLGILRNTLLITLLAFTSFSMASTVDDARKVVEQTTEALLSDLQVNRTLYRNDPAAFYNAMDNILGGVVDADGIARSVMTVRYSRRATPEQIERFKENFKRSLMQFYGNALLEYDNQGIRVLPEVKAQGKDRAEVRMEVTDNKGVIYPVSYTMVRLDNQWRMRNVIINGINLGKLFRDQFAEAMQRNAQDLNRVIDNWVETVARTRAAQEDA</sequence>
<dbReference type="PIRSF" id="PIRSF004649">
    <property type="entry name" value="MlaC"/>
    <property type="match status" value="1"/>
</dbReference>
<dbReference type="InterPro" id="IPR008869">
    <property type="entry name" value="MlaC/ttg2D"/>
</dbReference>
<evidence type="ECO:0000313" key="3">
    <source>
        <dbReference type="Proteomes" id="UP001294570"/>
    </source>
</evidence>
<dbReference type="PANTHER" id="PTHR36573">
    <property type="entry name" value="INTERMEMBRANE PHOSPHOLIPID TRANSPORT SYSTEM BINDING PROTEIN MLAC"/>
    <property type="match status" value="1"/>
</dbReference>
<feature type="chain" id="PRO_5046001065" evidence="1">
    <location>
        <begin position="23"/>
        <end position="212"/>
    </location>
</feature>